<dbReference type="AlphaFoldDB" id="A0AA47N150"/>
<protein>
    <recommendedName>
        <fullName evidence="4">Secreted protein</fullName>
    </recommendedName>
</protein>
<evidence type="ECO:0008006" key="4">
    <source>
        <dbReference type="Google" id="ProtNLM"/>
    </source>
</evidence>
<comment type="caution">
    <text evidence="2">The sequence shown here is derived from an EMBL/GenBank/DDBJ whole genome shotgun (WGS) entry which is preliminary data.</text>
</comment>
<evidence type="ECO:0000313" key="3">
    <source>
        <dbReference type="Proteomes" id="UP001174136"/>
    </source>
</evidence>
<feature type="chain" id="PRO_5041342399" description="Secreted protein" evidence="1">
    <location>
        <begin position="22"/>
        <end position="124"/>
    </location>
</feature>
<accession>A0AA47N150</accession>
<keyword evidence="3" id="KW-1185">Reference proteome</keyword>
<dbReference type="EMBL" id="JAOPHQ010001707">
    <property type="protein sequence ID" value="KAK0149974.1"/>
    <property type="molecule type" value="Genomic_DNA"/>
</dbReference>
<sequence length="124" mass="13773">MKDCRPLLLLVSLAVVDNSFALPDSGWISWFVLVTTGSMRWYLQPTQVAQSQEHGGDTRRPAVTRGELDRVVEGHQHNSRTGIYSFVREGTGGALPEPYKMTSSRLLACMCLTQLSETDSMRVA</sequence>
<proteinExistence type="predicted"/>
<organism evidence="2 3">
    <name type="scientific">Merluccius polli</name>
    <name type="common">Benguela hake</name>
    <name type="synonym">Merluccius cadenati</name>
    <dbReference type="NCBI Taxonomy" id="89951"/>
    <lineage>
        <taxon>Eukaryota</taxon>
        <taxon>Metazoa</taxon>
        <taxon>Chordata</taxon>
        <taxon>Craniata</taxon>
        <taxon>Vertebrata</taxon>
        <taxon>Euteleostomi</taxon>
        <taxon>Actinopterygii</taxon>
        <taxon>Neopterygii</taxon>
        <taxon>Teleostei</taxon>
        <taxon>Neoteleostei</taxon>
        <taxon>Acanthomorphata</taxon>
        <taxon>Zeiogadaria</taxon>
        <taxon>Gadariae</taxon>
        <taxon>Gadiformes</taxon>
        <taxon>Gadoidei</taxon>
        <taxon>Merlucciidae</taxon>
        <taxon>Merluccius</taxon>
    </lineage>
</organism>
<feature type="signal peptide" evidence="1">
    <location>
        <begin position="1"/>
        <end position="21"/>
    </location>
</feature>
<dbReference type="Proteomes" id="UP001174136">
    <property type="component" value="Unassembled WGS sequence"/>
</dbReference>
<reference evidence="2" key="1">
    <citation type="journal article" date="2023" name="Front. Mar. Sci.">
        <title>A new Merluccius polli reference genome to investigate the effects of global change in West African waters.</title>
        <authorList>
            <person name="Mateo J.L."/>
            <person name="Blanco-Fernandez C."/>
            <person name="Garcia-Vazquez E."/>
            <person name="Machado-Schiaffino G."/>
        </authorList>
    </citation>
    <scope>NUCLEOTIDE SEQUENCE</scope>
    <source>
        <strain evidence="2">C29</strain>
        <tissue evidence="2">Fin</tissue>
    </source>
</reference>
<name>A0AA47N150_MERPO</name>
<evidence type="ECO:0000313" key="2">
    <source>
        <dbReference type="EMBL" id="KAK0149974.1"/>
    </source>
</evidence>
<gene>
    <name evidence="2" type="ORF">N1851_009262</name>
</gene>
<evidence type="ECO:0000256" key="1">
    <source>
        <dbReference type="SAM" id="SignalP"/>
    </source>
</evidence>
<keyword evidence="1" id="KW-0732">Signal</keyword>